<evidence type="ECO:0000313" key="3">
    <source>
        <dbReference type="EMBL" id="CAF3941423.1"/>
    </source>
</evidence>
<name>A0A819K867_9BILA</name>
<reference evidence="3" key="1">
    <citation type="submission" date="2021-02" db="EMBL/GenBank/DDBJ databases">
        <authorList>
            <person name="Nowell W R."/>
        </authorList>
    </citation>
    <scope>NUCLEOTIDE SEQUENCE</scope>
</reference>
<evidence type="ECO:0000313" key="4">
    <source>
        <dbReference type="EMBL" id="CAF4015263.1"/>
    </source>
</evidence>
<gene>
    <name evidence="1" type="ORF">IZO911_LOCUS16259</name>
    <name evidence="3" type="ORF">KXQ929_LOCUS25059</name>
    <name evidence="4" type="ORF">OKA104_LOCUS30623</name>
    <name evidence="2" type="ORF">VCS650_LOCUS18669</name>
</gene>
<organism evidence="3 5">
    <name type="scientific">Adineta steineri</name>
    <dbReference type="NCBI Taxonomy" id="433720"/>
    <lineage>
        <taxon>Eukaryota</taxon>
        <taxon>Metazoa</taxon>
        <taxon>Spiralia</taxon>
        <taxon>Gnathifera</taxon>
        <taxon>Rotifera</taxon>
        <taxon>Eurotatoria</taxon>
        <taxon>Bdelloidea</taxon>
        <taxon>Adinetida</taxon>
        <taxon>Adinetidae</taxon>
        <taxon>Adineta</taxon>
    </lineage>
</organism>
<dbReference type="Proteomes" id="UP000663860">
    <property type="component" value="Unassembled WGS sequence"/>
</dbReference>
<dbReference type="Proteomes" id="UP000663868">
    <property type="component" value="Unassembled WGS sequence"/>
</dbReference>
<accession>A0A819K867</accession>
<protein>
    <submittedName>
        <fullName evidence="3">Uncharacterized protein</fullName>
    </submittedName>
</protein>
<dbReference type="EMBL" id="CAJNOE010000145">
    <property type="protein sequence ID" value="CAF0975095.1"/>
    <property type="molecule type" value="Genomic_DNA"/>
</dbReference>
<proteinExistence type="predicted"/>
<evidence type="ECO:0000313" key="2">
    <source>
        <dbReference type="EMBL" id="CAF1074551.1"/>
    </source>
</evidence>
<evidence type="ECO:0000313" key="5">
    <source>
        <dbReference type="Proteomes" id="UP000663868"/>
    </source>
</evidence>
<dbReference type="Proteomes" id="UP000663881">
    <property type="component" value="Unassembled WGS sequence"/>
</dbReference>
<dbReference type="AlphaFoldDB" id="A0A819K867"/>
<sequence>MGTFGSGYNPRTGSYQFSGHIGSLGTLTQTVAIVGANPSITTSRIYSGTLTVGLLFWTRVFPQAKNDGATVVLYFLDASNGILSNATSPEQAAGSS</sequence>
<dbReference type="EMBL" id="CAJOBB010002137">
    <property type="protein sequence ID" value="CAF3941423.1"/>
    <property type="molecule type" value="Genomic_DNA"/>
</dbReference>
<dbReference type="EMBL" id="CAJNON010000180">
    <property type="protein sequence ID" value="CAF1074551.1"/>
    <property type="molecule type" value="Genomic_DNA"/>
</dbReference>
<evidence type="ECO:0000313" key="1">
    <source>
        <dbReference type="EMBL" id="CAF0975095.1"/>
    </source>
</evidence>
<dbReference type="Proteomes" id="UP000663891">
    <property type="component" value="Unassembled WGS sequence"/>
</dbReference>
<dbReference type="OrthoDB" id="10066194at2759"/>
<comment type="caution">
    <text evidence="3">The sequence shown here is derived from an EMBL/GenBank/DDBJ whole genome shotgun (WGS) entry which is preliminary data.</text>
</comment>
<dbReference type="EMBL" id="CAJOAY010003311">
    <property type="protein sequence ID" value="CAF4015263.1"/>
    <property type="molecule type" value="Genomic_DNA"/>
</dbReference>